<dbReference type="SUPFAM" id="SSF48726">
    <property type="entry name" value="Immunoglobulin"/>
    <property type="match status" value="2"/>
</dbReference>
<dbReference type="SMART" id="SM00409">
    <property type="entry name" value="IG"/>
    <property type="match status" value="1"/>
</dbReference>
<evidence type="ECO:0000256" key="1">
    <source>
        <dbReference type="SAM" id="SignalP"/>
    </source>
</evidence>
<name>A0A3S1AXN5_ELYCH</name>
<gene>
    <name evidence="3" type="ORF">EGW08_017315</name>
</gene>
<dbReference type="SMART" id="SM00408">
    <property type="entry name" value="IGc2"/>
    <property type="match status" value="1"/>
</dbReference>
<dbReference type="EMBL" id="RQTK01000786">
    <property type="protein sequence ID" value="RUS74916.1"/>
    <property type="molecule type" value="Genomic_DNA"/>
</dbReference>
<keyword evidence="4" id="KW-1185">Reference proteome</keyword>
<organism evidence="3 4">
    <name type="scientific">Elysia chlorotica</name>
    <name type="common">Eastern emerald elysia</name>
    <name type="synonym">Sea slug</name>
    <dbReference type="NCBI Taxonomy" id="188477"/>
    <lineage>
        <taxon>Eukaryota</taxon>
        <taxon>Metazoa</taxon>
        <taxon>Spiralia</taxon>
        <taxon>Lophotrochozoa</taxon>
        <taxon>Mollusca</taxon>
        <taxon>Gastropoda</taxon>
        <taxon>Heterobranchia</taxon>
        <taxon>Euthyneura</taxon>
        <taxon>Panpulmonata</taxon>
        <taxon>Sacoglossa</taxon>
        <taxon>Placobranchoidea</taxon>
        <taxon>Plakobranchidae</taxon>
        <taxon>Elysia</taxon>
    </lineage>
</organism>
<dbReference type="InterPro" id="IPR013783">
    <property type="entry name" value="Ig-like_fold"/>
</dbReference>
<feature type="non-terminal residue" evidence="3">
    <location>
        <position position="202"/>
    </location>
</feature>
<dbReference type="AlphaFoldDB" id="A0A3S1AXN5"/>
<dbReference type="PROSITE" id="PS50835">
    <property type="entry name" value="IG_LIKE"/>
    <property type="match status" value="1"/>
</dbReference>
<reference evidence="3 4" key="1">
    <citation type="submission" date="2019-01" db="EMBL/GenBank/DDBJ databases">
        <title>A draft genome assembly of the solar-powered sea slug Elysia chlorotica.</title>
        <authorList>
            <person name="Cai H."/>
            <person name="Li Q."/>
            <person name="Fang X."/>
            <person name="Li J."/>
            <person name="Curtis N.E."/>
            <person name="Altenburger A."/>
            <person name="Shibata T."/>
            <person name="Feng M."/>
            <person name="Maeda T."/>
            <person name="Schwartz J.A."/>
            <person name="Shigenobu S."/>
            <person name="Lundholm N."/>
            <person name="Nishiyama T."/>
            <person name="Yang H."/>
            <person name="Hasebe M."/>
            <person name="Li S."/>
            <person name="Pierce S.K."/>
            <person name="Wang J."/>
        </authorList>
    </citation>
    <scope>NUCLEOTIDE SEQUENCE [LARGE SCALE GENOMIC DNA]</scope>
    <source>
        <strain evidence="3">EC2010</strain>
        <tissue evidence="3">Whole organism of an adult</tissue>
    </source>
</reference>
<dbReference type="CDD" id="cd00096">
    <property type="entry name" value="Ig"/>
    <property type="match status" value="1"/>
</dbReference>
<keyword evidence="1" id="KW-0732">Signal</keyword>
<sequence length="202" mass="22605">MWSRMFTSSLHLSVVLAIILATYTPAVSCNDTLEDKGIEVKYSVNKDAVFECTVKNLGGRRIIWRRISDPYPIGVGGAKFNPSSKYRVTSKGDTTTLVIRRVSTADAGEYLCEASGGAGPREMVILNFKSQSDVAHFQTTEREVTAALGDTVLLPCHVENMRTKTVIWKNEKNQIISMRRKPLLGDRRFRVIHNTGPEWSLQ</sequence>
<dbReference type="InterPro" id="IPR007110">
    <property type="entry name" value="Ig-like_dom"/>
</dbReference>
<evidence type="ECO:0000259" key="2">
    <source>
        <dbReference type="PROSITE" id="PS50835"/>
    </source>
</evidence>
<feature type="domain" description="Ig-like" evidence="2">
    <location>
        <begin position="25"/>
        <end position="127"/>
    </location>
</feature>
<proteinExistence type="predicted"/>
<dbReference type="OrthoDB" id="6058624at2759"/>
<accession>A0A3S1AXN5</accession>
<feature type="chain" id="PRO_5018681225" description="Ig-like domain-containing protein" evidence="1">
    <location>
        <begin position="30"/>
        <end position="202"/>
    </location>
</feature>
<dbReference type="PANTHER" id="PTHR23279:SF36">
    <property type="entry name" value="DEFECTIVE PROBOSCIS EXTENSION RESPONSE 9, ISOFORM A"/>
    <property type="match status" value="1"/>
</dbReference>
<dbReference type="InterPro" id="IPR003599">
    <property type="entry name" value="Ig_sub"/>
</dbReference>
<dbReference type="InterPro" id="IPR037448">
    <property type="entry name" value="Zig-8"/>
</dbReference>
<dbReference type="GO" id="GO:0032589">
    <property type="term" value="C:neuron projection membrane"/>
    <property type="evidence" value="ECO:0007669"/>
    <property type="project" value="TreeGrafter"/>
</dbReference>
<dbReference type="Proteomes" id="UP000271974">
    <property type="component" value="Unassembled WGS sequence"/>
</dbReference>
<dbReference type="GO" id="GO:0050808">
    <property type="term" value="P:synapse organization"/>
    <property type="evidence" value="ECO:0007669"/>
    <property type="project" value="TreeGrafter"/>
</dbReference>
<dbReference type="InterPro" id="IPR003598">
    <property type="entry name" value="Ig_sub2"/>
</dbReference>
<evidence type="ECO:0000313" key="4">
    <source>
        <dbReference type="Proteomes" id="UP000271974"/>
    </source>
</evidence>
<feature type="signal peptide" evidence="1">
    <location>
        <begin position="1"/>
        <end position="29"/>
    </location>
</feature>
<dbReference type="InterPro" id="IPR036179">
    <property type="entry name" value="Ig-like_dom_sf"/>
</dbReference>
<dbReference type="InterPro" id="IPR013098">
    <property type="entry name" value="Ig_I-set"/>
</dbReference>
<dbReference type="Pfam" id="PF07679">
    <property type="entry name" value="I-set"/>
    <property type="match status" value="1"/>
</dbReference>
<evidence type="ECO:0000313" key="3">
    <source>
        <dbReference type="EMBL" id="RUS74916.1"/>
    </source>
</evidence>
<comment type="caution">
    <text evidence="3">The sequence shown here is derived from an EMBL/GenBank/DDBJ whole genome shotgun (WGS) entry which is preliminary data.</text>
</comment>
<dbReference type="PANTHER" id="PTHR23279">
    <property type="entry name" value="DEFECTIVE PROBOSCIS EXTENSION RESPONSE DPR -RELATED"/>
    <property type="match status" value="1"/>
</dbReference>
<dbReference type="Gene3D" id="2.60.40.10">
    <property type="entry name" value="Immunoglobulins"/>
    <property type="match status" value="2"/>
</dbReference>
<protein>
    <recommendedName>
        <fullName evidence="2">Ig-like domain-containing protein</fullName>
    </recommendedName>
</protein>